<keyword evidence="2" id="KW-0560">Oxidoreductase</keyword>
<name>A0A839U4U8_9HYPH</name>
<dbReference type="Proteomes" id="UP000554520">
    <property type="component" value="Unassembled WGS sequence"/>
</dbReference>
<evidence type="ECO:0000256" key="1">
    <source>
        <dbReference type="ARBA" id="ARBA00006484"/>
    </source>
</evidence>
<dbReference type="PRINTS" id="PR00081">
    <property type="entry name" value="GDHRDH"/>
</dbReference>
<evidence type="ECO:0000313" key="4">
    <source>
        <dbReference type="Proteomes" id="UP000554520"/>
    </source>
</evidence>
<dbReference type="Pfam" id="PF13561">
    <property type="entry name" value="adh_short_C2"/>
    <property type="match status" value="1"/>
</dbReference>
<dbReference type="FunFam" id="3.40.50.720:FF:000084">
    <property type="entry name" value="Short-chain dehydrogenase reductase"/>
    <property type="match status" value="1"/>
</dbReference>
<proteinExistence type="inferred from homology"/>
<comment type="caution">
    <text evidence="3">The sequence shown here is derived from an EMBL/GenBank/DDBJ whole genome shotgun (WGS) entry which is preliminary data.</text>
</comment>
<dbReference type="AlphaFoldDB" id="A0A839U4U8"/>
<dbReference type="EMBL" id="JACHXN010000005">
    <property type="protein sequence ID" value="MBB3145698.1"/>
    <property type="molecule type" value="Genomic_DNA"/>
</dbReference>
<evidence type="ECO:0000256" key="2">
    <source>
        <dbReference type="ARBA" id="ARBA00023002"/>
    </source>
</evidence>
<dbReference type="PRINTS" id="PR00080">
    <property type="entry name" value="SDRFAMILY"/>
</dbReference>
<protein>
    <submittedName>
        <fullName evidence="3">NAD(P)-dependent dehydrogenase (Short-subunit alcohol dehydrogenase family)</fullName>
    </submittedName>
</protein>
<dbReference type="GO" id="GO:0016491">
    <property type="term" value="F:oxidoreductase activity"/>
    <property type="evidence" value="ECO:0007669"/>
    <property type="project" value="UniProtKB-KW"/>
</dbReference>
<dbReference type="InterPro" id="IPR002347">
    <property type="entry name" value="SDR_fam"/>
</dbReference>
<dbReference type="InterPro" id="IPR020904">
    <property type="entry name" value="Sc_DH/Rdtase_CS"/>
</dbReference>
<evidence type="ECO:0000313" key="3">
    <source>
        <dbReference type="EMBL" id="MBB3145698.1"/>
    </source>
</evidence>
<accession>A0A839U4U8</accession>
<gene>
    <name evidence="3" type="ORF">FHS21_002110</name>
</gene>
<sequence length="247" mass="25358">MMSRLENRVAFITGGSRGMGAAIALKLAEDGADIAITYTSAALKAGDTVKAIEKLGRRAIAFQADNLDAAAIEAAVSETHARFGRLDILVNNAGVYSMDTVDTLALEEFDRVMSIHVRASFVAAKAAAALMGAGGRIINIGSNLAEIVPFPGLIAYSTSKAALIGLTKALARDLGPSEITANIVHPGSTDTDMNPANGDHADGQRARMAIPKFGEASDIAGLVAFLAGDEGRFITGASLTIDGGANA</sequence>
<reference evidence="3 4" key="1">
    <citation type="submission" date="2020-08" db="EMBL/GenBank/DDBJ databases">
        <title>Genomic Encyclopedia of Type Strains, Phase III (KMG-III): the genomes of soil and plant-associated and newly described type strains.</title>
        <authorList>
            <person name="Whitman W."/>
        </authorList>
    </citation>
    <scope>NUCLEOTIDE SEQUENCE [LARGE SCALE GENOMIC DNA]</scope>
    <source>
        <strain evidence="3 4">CECT 7015</strain>
    </source>
</reference>
<keyword evidence="4" id="KW-1185">Reference proteome</keyword>
<organism evidence="3 4">
    <name type="scientific">Phyllobacterium trifolii</name>
    <dbReference type="NCBI Taxonomy" id="300193"/>
    <lineage>
        <taxon>Bacteria</taxon>
        <taxon>Pseudomonadati</taxon>
        <taxon>Pseudomonadota</taxon>
        <taxon>Alphaproteobacteria</taxon>
        <taxon>Hyphomicrobiales</taxon>
        <taxon>Phyllobacteriaceae</taxon>
        <taxon>Phyllobacterium</taxon>
    </lineage>
</organism>
<dbReference type="PROSITE" id="PS00061">
    <property type="entry name" value="ADH_SHORT"/>
    <property type="match status" value="1"/>
</dbReference>
<dbReference type="Gene3D" id="3.40.50.720">
    <property type="entry name" value="NAD(P)-binding Rossmann-like Domain"/>
    <property type="match status" value="1"/>
</dbReference>
<dbReference type="PANTHER" id="PTHR43639:SF1">
    <property type="entry name" value="SHORT-CHAIN DEHYDROGENASE_REDUCTASE FAMILY PROTEIN"/>
    <property type="match status" value="1"/>
</dbReference>
<dbReference type="InterPro" id="IPR036291">
    <property type="entry name" value="NAD(P)-bd_dom_sf"/>
</dbReference>
<dbReference type="PANTHER" id="PTHR43639">
    <property type="entry name" value="OXIDOREDUCTASE, SHORT-CHAIN DEHYDROGENASE/REDUCTASE FAMILY (AFU_ORTHOLOGUE AFUA_5G02870)"/>
    <property type="match status" value="1"/>
</dbReference>
<dbReference type="SUPFAM" id="SSF51735">
    <property type="entry name" value="NAD(P)-binding Rossmann-fold domains"/>
    <property type="match status" value="1"/>
</dbReference>
<comment type="similarity">
    <text evidence="1">Belongs to the short-chain dehydrogenases/reductases (SDR) family.</text>
</comment>